<dbReference type="AlphaFoldDB" id="A0AAW0CPQ1"/>
<feature type="region of interest" description="Disordered" evidence="1">
    <location>
        <begin position="134"/>
        <end position="174"/>
    </location>
</feature>
<organism evidence="2 3">
    <name type="scientific">Favolaschia claudopus</name>
    <dbReference type="NCBI Taxonomy" id="2862362"/>
    <lineage>
        <taxon>Eukaryota</taxon>
        <taxon>Fungi</taxon>
        <taxon>Dikarya</taxon>
        <taxon>Basidiomycota</taxon>
        <taxon>Agaricomycotina</taxon>
        <taxon>Agaricomycetes</taxon>
        <taxon>Agaricomycetidae</taxon>
        <taxon>Agaricales</taxon>
        <taxon>Marasmiineae</taxon>
        <taxon>Mycenaceae</taxon>
        <taxon>Favolaschia</taxon>
    </lineage>
</organism>
<sequence length="222" mass="24677">MGAYSKAKKTRAANLLSNITNGTKRVWGELSPKKIAKWLSPRKRHKENIDAMEVENTLNEPEDALINTIHAFDASSDDPASSDPFTASLHSFSVPGSPESIHGAPAAREFLWKLPKLPKPIVEEVDDEDDLCLDLDSDIDDHQSTHTFPAPRQSHRHSPDKPVDGTLDDPRDFLDVPEDEDELLATSPGFDDSCREVMVGGGKRRRERPQHMCAADVEQCCK</sequence>
<evidence type="ECO:0000313" key="2">
    <source>
        <dbReference type="EMBL" id="KAK7041140.1"/>
    </source>
</evidence>
<reference evidence="2 3" key="1">
    <citation type="journal article" date="2024" name="J Genomics">
        <title>Draft genome sequencing and assembly of Favolaschia claudopus CIRM-BRFM 2984 isolated from oak limbs.</title>
        <authorList>
            <person name="Navarro D."/>
            <person name="Drula E."/>
            <person name="Chaduli D."/>
            <person name="Cazenave R."/>
            <person name="Ahrendt S."/>
            <person name="Wang J."/>
            <person name="Lipzen A."/>
            <person name="Daum C."/>
            <person name="Barry K."/>
            <person name="Grigoriev I.V."/>
            <person name="Favel A."/>
            <person name="Rosso M.N."/>
            <person name="Martin F."/>
        </authorList>
    </citation>
    <scope>NUCLEOTIDE SEQUENCE [LARGE SCALE GENOMIC DNA]</scope>
    <source>
        <strain evidence="2 3">CIRM-BRFM 2984</strain>
    </source>
</reference>
<gene>
    <name evidence="2" type="ORF">R3P38DRAFT_3179706</name>
</gene>
<evidence type="ECO:0000313" key="3">
    <source>
        <dbReference type="Proteomes" id="UP001362999"/>
    </source>
</evidence>
<dbReference type="EMBL" id="JAWWNJ010000014">
    <property type="protein sequence ID" value="KAK7041140.1"/>
    <property type="molecule type" value="Genomic_DNA"/>
</dbReference>
<protein>
    <submittedName>
        <fullName evidence="2">Uncharacterized protein</fullName>
    </submittedName>
</protein>
<proteinExistence type="predicted"/>
<keyword evidence="3" id="KW-1185">Reference proteome</keyword>
<evidence type="ECO:0000256" key="1">
    <source>
        <dbReference type="SAM" id="MobiDB-lite"/>
    </source>
</evidence>
<feature type="compositionally biased region" description="Basic and acidic residues" evidence="1">
    <location>
        <begin position="157"/>
        <end position="174"/>
    </location>
</feature>
<name>A0AAW0CPQ1_9AGAR</name>
<comment type="caution">
    <text evidence="2">The sequence shown here is derived from an EMBL/GenBank/DDBJ whole genome shotgun (WGS) entry which is preliminary data.</text>
</comment>
<accession>A0AAW0CPQ1</accession>
<dbReference type="Proteomes" id="UP001362999">
    <property type="component" value="Unassembled WGS sequence"/>
</dbReference>